<gene>
    <name evidence="1" type="ORF">A2782_03790</name>
</gene>
<dbReference type="AlphaFoldDB" id="A0A1G1UY89"/>
<evidence type="ECO:0000313" key="2">
    <source>
        <dbReference type="Proteomes" id="UP000177967"/>
    </source>
</evidence>
<protein>
    <submittedName>
        <fullName evidence="1">Uncharacterized protein</fullName>
    </submittedName>
</protein>
<comment type="caution">
    <text evidence="1">The sequence shown here is derived from an EMBL/GenBank/DDBJ whole genome shotgun (WGS) entry which is preliminary data.</text>
</comment>
<accession>A0A1G1UY89</accession>
<sequence length="328" mass="35942">MLNFFKNHWLLIMLAVIATLLAIVWVQGKSNKTAKQSLPNLPSIAYPNLTGQKVPPAITFNLTGTDLPTQVSLYQISPKSLNSVEAKALAKNFGFPENPSNISTDSVFGDYYLWLSGPQSLFVRLSPLDINFVHDTSSSPISSQGELPSEQVASNFIQNLISTNDLTPTGATLVINGSRKMFENNILELKLDPTITKTRVVDNNPTTSLVTSYLGKDGKVYSFLYKAGFANPQNPTNYPAKTLEEVKESLLKEGKIVTIGQPTTEPALYVPTSVNIIRIDSALLFYPPQPNTLYPIYILTGTAKTNEGDQPVYIYTPAVNSKYIQGSS</sequence>
<dbReference type="EMBL" id="MHBW01000031">
    <property type="protein sequence ID" value="OGY08109.1"/>
    <property type="molecule type" value="Genomic_DNA"/>
</dbReference>
<reference evidence="1 2" key="1">
    <citation type="journal article" date="2016" name="Nat. Commun.">
        <title>Thousands of microbial genomes shed light on interconnected biogeochemical processes in an aquifer system.</title>
        <authorList>
            <person name="Anantharaman K."/>
            <person name="Brown C.T."/>
            <person name="Hug L.A."/>
            <person name="Sharon I."/>
            <person name="Castelle C.J."/>
            <person name="Probst A.J."/>
            <person name="Thomas B.C."/>
            <person name="Singh A."/>
            <person name="Wilkins M.J."/>
            <person name="Karaoz U."/>
            <person name="Brodie E.L."/>
            <person name="Williams K.H."/>
            <person name="Hubbard S.S."/>
            <person name="Banfield J.F."/>
        </authorList>
    </citation>
    <scope>NUCLEOTIDE SEQUENCE [LARGE SCALE GENOMIC DNA]</scope>
</reference>
<name>A0A1G1UY89_9BACT</name>
<evidence type="ECO:0000313" key="1">
    <source>
        <dbReference type="EMBL" id="OGY08109.1"/>
    </source>
</evidence>
<dbReference type="STRING" id="1797513.A2782_03790"/>
<dbReference type="Proteomes" id="UP000177967">
    <property type="component" value="Unassembled WGS sequence"/>
</dbReference>
<organism evidence="1 2">
    <name type="scientific">Candidatus Blackburnbacteria bacterium RIFCSPHIGHO2_01_FULL_43_15b</name>
    <dbReference type="NCBI Taxonomy" id="1797513"/>
    <lineage>
        <taxon>Bacteria</taxon>
        <taxon>Candidatus Blackburniibacteriota</taxon>
    </lineage>
</organism>
<proteinExistence type="predicted"/>